<dbReference type="Pfam" id="PF24286">
    <property type="entry name" value="DUF7474"/>
    <property type="match status" value="1"/>
</dbReference>
<keyword evidence="2" id="KW-1185">Reference proteome</keyword>
<dbReference type="AlphaFoldDB" id="E4NR11"/>
<dbReference type="eggNOG" id="arCOG06450">
    <property type="taxonomic scope" value="Archaea"/>
</dbReference>
<evidence type="ECO:0000313" key="2">
    <source>
        <dbReference type="Proteomes" id="UP000006663"/>
    </source>
</evidence>
<name>E4NR11_HALBP</name>
<dbReference type="EMBL" id="CP001690">
    <property type="protein sequence ID" value="ADQ65637.1"/>
    <property type="molecule type" value="Genomic_DNA"/>
</dbReference>
<accession>E4NR11</accession>
<dbReference type="HOGENOM" id="CLU_1387561_0_0_2"/>
<reference evidence="1 2" key="1">
    <citation type="journal article" date="2009" name="Stand. Genomic Sci.">
        <title>Complete genome sequence of Halogeometricum borinquense type strain (PR3).</title>
        <authorList>
            <person name="Malfatti S."/>
            <person name="Tindall B.J."/>
            <person name="Schneider S."/>
            <person name="Fahnrich R."/>
            <person name="Lapidus A."/>
            <person name="Labuttii K."/>
            <person name="Copeland A."/>
            <person name="Glavina Del Rio T."/>
            <person name="Nolan M."/>
            <person name="Chen F."/>
            <person name="Lucas S."/>
            <person name="Tice H."/>
            <person name="Cheng J.F."/>
            <person name="Bruce D."/>
            <person name="Goodwin L."/>
            <person name="Pitluck S."/>
            <person name="Anderson I."/>
            <person name="Pati A."/>
            <person name="Ivanova N."/>
            <person name="Mavromatis K."/>
            <person name="Chen A."/>
            <person name="Palaniappan K."/>
            <person name="D'haeseleer P."/>
            <person name="Goker M."/>
            <person name="Bristow J."/>
            <person name="Eisen J.A."/>
            <person name="Markowitz V."/>
            <person name="Hugenholtz P."/>
            <person name="Kyrpides N.C."/>
            <person name="Klenk H.P."/>
            <person name="Chain P."/>
        </authorList>
    </citation>
    <scope>NUCLEOTIDE SEQUENCE [LARGE SCALE GENOMIC DNA]</scope>
    <source>
        <strain evidence="2">ATCC 700274 / DSM 11551 / JCM 10706 / KCTC 4070 / PR3</strain>
    </source>
</reference>
<gene>
    <name evidence="1" type="ordered locus">Hbor_00240</name>
</gene>
<dbReference type="InterPro" id="IPR055897">
    <property type="entry name" value="DUF7474"/>
</dbReference>
<dbReference type="KEGG" id="hbo:Hbor_00240"/>
<evidence type="ECO:0000313" key="1">
    <source>
        <dbReference type="EMBL" id="ADQ65637.1"/>
    </source>
</evidence>
<protein>
    <submittedName>
        <fullName evidence="1">Uncharacterized protein</fullName>
    </submittedName>
</protein>
<organism evidence="1 2">
    <name type="scientific">Halogeometricum borinquense (strain ATCC 700274 / DSM 11551 / JCM 10706 / KCTC 4070 / PR3)</name>
    <dbReference type="NCBI Taxonomy" id="469382"/>
    <lineage>
        <taxon>Archaea</taxon>
        <taxon>Methanobacteriati</taxon>
        <taxon>Methanobacteriota</taxon>
        <taxon>Stenosarchaea group</taxon>
        <taxon>Halobacteria</taxon>
        <taxon>Halobacteriales</taxon>
        <taxon>Haloferacaceae</taxon>
        <taxon>Halogeometricum</taxon>
    </lineage>
</organism>
<sequence>MWPDATREPLFATLALVISTPDQLPNSALVISALDTVSPKTAPILPHHVPQFDYPCPDCRATNSLHDADCRFEGTTWPVVEKAYVDLVVQLTTGPVDEDDLQESVHGDWDNLHRAALDRLKRDGRVSEANGTLRLLTAEEFREEVSEPTREPMKTIYRHGSVPGCHDNAVFAMVAWYEMVGLSWSETREKVISWLEESGAWSRGGFEEATPAQLVDSKRHVYEAGYGWKEKAQSAKRVIDRHR</sequence>
<proteinExistence type="predicted"/>
<dbReference type="Proteomes" id="UP000006663">
    <property type="component" value="Chromosome"/>
</dbReference>